<dbReference type="InterPro" id="IPR017896">
    <property type="entry name" value="4Fe4S_Fe-S-bd"/>
</dbReference>
<dbReference type="RefSeq" id="WP_067091877.1">
    <property type="nucleotide sequence ID" value="NZ_LWMV01000183.1"/>
</dbReference>
<dbReference type="PROSITE" id="PS00198">
    <property type="entry name" value="4FE4S_FER_1"/>
    <property type="match status" value="1"/>
</dbReference>
<dbReference type="PATRIC" id="fig|49547.3.peg.1452"/>
<name>A0A166A5N1_9EURY</name>
<organism evidence="2 3">
    <name type="scientific">Methanobrevibacter curvatus</name>
    <dbReference type="NCBI Taxonomy" id="49547"/>
    <lineage>
        <taxon>Archaea</taxon>
        <taxon>Methanobacteriati</taxon>
        <taxon>Methanobacteriota</taxon>
        <taxon>Methanomada group</taxon>
        <taxon>Methanobacteria</taxon>
        <taxon>Methanobacteriales</taxon>
        <taxon>Methanobacteriaceae</taxon>
        <taxon>Methanobrevibacter</taxon>
    </lineage>
</organism>
<dbReference type="Pfam" id="PF00037">
    <property type="entry name" value="Fer4"/>
    <property type="match status" value="1"/>
</dbReference>
<evidence type="ECO:0000313" key="3">
    <source>
        <dbReference type="Proteomes" id="UP000077245"/>
    </source>
</evidence>
<evidence type="ECO:0000313" key="2">
    <source>
        <dbReference type="EMBL" id="KZX11604.1"/>
    </source>
</evidence>
<evidence type="ECO:0000259" key="1">
    <source>
        <dbReference type="PROSITE" id="PS51379"/>
    </source>
</evidence>
<dbReference type="Gene3D" id="3.30.70.20">
    <property type="match status" value="1"/>
</dbReference>
<dbReference type="InterPro" id="IPR017900">
    <property type="entry name" value="4Fe4S_Fe_S_CS"/>
</dbReference>
<dbReference type="PROSITE" id="PS51379">
    <property type="entry name" value="4FE4S_FER_2"/>
    <property type="match status" value="1"/>
</dbReference>
<dbReference type="SUPFAM" id="SSF54862">
    <property type="entry name" value="4Fe-4S ferredoxins"/>
    <property type="match status" value="1"/>
</dbReference>
<protein>
    <submittedName>
        <fullName evidence="2">Electron transport complex subunit RsxB</fullName>
    </submittedName>
</protein>
<sequence>MTVIIDLDKCGHISNCPGQGLCIQLCDQKALIEEDNDVKVIDENCNDCDLCLMNCPNQAISKS</sequence>
<keyword evidence="3" id="KW-1185">Reference proteome</keyword>
<proteinExistence type="predicted"/>
<dbReference type="Proteomes" id="UP000077245">
    <property type="component" value="Unassembled WGS sequence"/>
</dbReference>
<dbReference type="AlphaFoldDB" id="A0A166A5N1"/>
<dbReference type="EMBL" id="LWMV01000183">
    <property type="protein sequence ID" value="KZX11604.1"/>
    <property type="molecule type" value="Genomic_DNA"/>
</dbReference>
<dbReference type="GO" id="GO:0016491">
    <property type="term" value="F:oxidoreductase activity"/>
    <property type="evidence" value="ECO:0007669"/>
    <property type="project" value="UniProtKB-ARBA"/>
</dbReference>
<feature type="domain" description="4Fe-4S ferredoxin-type" evidence="1">
    <location>
        <begin position="36"/>
        <end position="63"/>
    </location>
</feature>
<reference evidence="2 3" key="1">
    <citation type="submission" date="2016-04" db="EMBL/GenBank/DDBJ databases">
        <title>Genome sequence of Methanobrevibacter curvatus DSM 11111.</title>
        <authorList>
            <person name="Poehlein A."/>
            <person name="Seedorf H."/>
            <person name="Daniel R."/>
        </authorList>
    </citation>
    <scope>NUCLEOTIDE SEQUENCE [LARGE SCALE GENOMIC DNA]</scope>
    <source>
        <strain evidence="2 3">DSM 11111</strain>
    </source>
</reference>
<dbReference type="OrthoDB" id="5583at2157"/>
<accession>A0A166A5N1</accession>
<comment type="caution">
    <text evidence="2">The sequence shown here is derived from an EMBL/GenBank/DDBJ whole genome shotgun (WGS) entry which is preliminary data.</text>
</comment>
<gene>
    <name evidence="2" type="primary">rsxB</name>
    <name evidence="2" type="ORF">MBCUR_13580</name>
</gene>